<evidence type="ECO:0000313" key="3">
    <source>
        <dbReference type="Proteomes" id="UP000736373"/>
    </source>
</evidence>
<feature type="domain" description="AB hydrolase-1" evidence="1">
    <location>
        <begin position="41"/>
        <end position="272"/>
    </location>
</feature>
<name>A0ABR7PI39_9BURK</name>
<sequence length="306" mass="33285">MKTSTEVGTCLPAAPAPMHVWRSADGIRLAGDSWGDPDGTPVILLHGSGQTRHSWSGTGRALGDAGFFAVAFDARGHGDSDWSPIGHYSLGAMVRDLECVASTLGERRPMIVGAGLGGAAGLLAVGENYLNAQALVLVNIAPHTEPAGVSRLQSFMRQKPGGFRSLDEIADVIRQFHPQQLQSPNPEGLTRSVRFGDDGKYRWHWDPRFLAWPRDLPRRHSRFSASARKLKLPTLLLRGESSEIVSEAGVEEFLRLCPHAESADVQDAGHMVACERNDVFGETVLRFLVRQARADQSATRRAVAYS</sequence>
<dbReference type="InterPro" id="IPR000073">
    <property type="entry name" value="AB_hydrolase_1"/>
</dbReference>
<gene>
    <name evidence="2" type="ORF">F6X42_04855</name>
</gene>
<dbReference type="PANTHER" id="PTHR43194">
    <property type="entry name" value="HYDROLASE ALPHA/BETA FOLD FAMILY"/>
    <property type="match status" value="1"/>
</dbReference>
<dbReference type="EMBL" id="VZQQ01000003">
    <property type="protein sequence ID" value="MBC8745982.1"/>
    <property type="molecule type" value="Genomic_DNA"/>
</dbReference>
<protein>
    <submittedName>
        <fullName evidence="2">Alpha/beta hydrolase</fullName>
    </submittedName>
</protein>
<dbReference type="Proteomes" id="UP000736373">
    <property type="component" value="Unassembled WGS sequence"/>
</dbReference>
<dbReference type="PANTHER" id="PTHR43194:SF2">
    <property type="entry name" value="PEROXISOMAL MEMBRANE PROTEIN LPX1"/>
    <property type="match status" value="1"/>
</dbReference>
<reference evidence="2 3" key="1">
    <citation type="submission" date="2019-09" db="EMBL/GenBank/DDBJ databases">
        <title>Paraburkholderia podalyriae sp. nov., A South African Podalyria-associated rhizobium.</title>
        <authorList>
            <person name="Mavima L."/>
            <person name="Beukes C.W."/>
            <person name="Palmer M."/>
            <person name="De Meyer S.E."/>
            <person name="James E.K."/>
            <person name="Maluk M."/>
            <person name="Avontuur J.R."/>
            <person name="Chan W.Y."/>
            <person name="Venter S.N."/>
            <person name="Steenkamp E.T."/>
        </authorList>
    </citation>
    <scope>NUCLEOTIDE SEQUENCE [LARGE SCALE GENOMIC DNA]</scope>
    <source>
        <strain evidence="2 3">WC7.3b</strain>
    </source>
</reference>
<accession>A0ABR7PI39</accession>
<dbReference type="Gene3D" id="3.40.50.1820">
    <property type="entry name" value="alpha/beta hydrolase"/>
    <property type="match status" value="1"/>
</dbReference>
<keyword evidence="2" id="KW-0378">Hydrolase</keyword>
<keyword evidence="3" id="KW-1185">Reference proteome</keyword>
<dbReference type="Pfam" id="PF00561">
    <property type="entry name" value="Abhydrolase_1"/>
    <property type="match status" value="1"/>
</dbReference>
<dbReference type="InterPro" id="IPR050228">
    <property type="entry name" value="Carboxylesterase_BioH"/>
</dbReference>
<evidence type="ECO:0000259" key="1">
    <source>
        <dbReference type="Pfam" id="PF00561"/>
    </source>
</evidence>
<dbReference type="SUPFAM" id="SSF53474">
    <property type="entry name" value="alpha/beta-Hydrolases"/>
    <property type="match status" value="1"/>
</dbReference>
<dbReference type="GO" id="GO:0016787">
    <property type="term" value="F:hydrolase activity"/>
    <property type="evidence" value="ECO:0007669"/>
    <property type="project" value="UniProtKB-KW"/>
</dbReference>
<organism evidence="2 3">
    <name type="scientific">Paraburkholderia podalyriae</name>
    <dbReference type="NCBI Taxonomy" id="1938811"/>
    <lineage>
        <taxon>Bacteria</taxon>
        <taxon>Pseudomonadati</taxon>
        <taxon>Pseudomonadota</taxon>
        <taxon>Betaproteobacteria</taxon>
        <taxon>Burkholderiales</taxon>
        <taxon>Burkholderiaceae</taxon>
        <taxon>Paraburkholderia</taxon>
    </lineage>
</organism>
<evidence type="ECO:0000313" key="2">
    <source>
        <dbReference type="EMBL" id="MBC8745982.1"/>
    </source>
</evidence>
<dbReference type="InterPro" id="IPR029058">
    <property type="entry name" value="AB_hydrolase_fold"/>
</dbReference>
<proteinExistence type="predicted"/>
<comment type="caution">
    <text evidence="2">The sequence shown here is derived from an EMBL/GenBank/DDBJ whole genome shotgun (WGS) entry which is preliminary data.</text>
</comment>